<name>A0A077LUD4_9MICO</name>
<reference evidence="1 2" key="1">
    <citation type="journal article" date="2013" name="ISME J.">
        <title>A metabolic model for members of the genus Tetrasphaera involved in enhanced biological phosphorus removal.</title>
        <authorList>
            <person name="Kristiansen R."/>
            <person name="Nguyen H.T.T."/>
            <person name="Saunders A.M."/>
            <person name="Nielsen J.L."/>
            <person name="Wimmer R."/>
            <person name="Le V.Q."/>
            <person name="McIlroy S.J."/>
            <person name="Petrovski S."/>
            <person name="Seviour R.J."/>
            <person name="Calteau A."/>
            <person name="Nielsen K.L."/>
            <person name="Nielsen P.H."/>
        </authorList>
    </citation>
    <scope>NUCLEOTIDE SEQUENCE [LARGE SCALE GENOMIC DNA]</scope>
    <source>
        <strain evidence="1 2">T1-X7</strain>
    </source>
</reference>
<dbReference type="AlphaFoldDB" id="A0A077LUD4"/>
<dbReference type="EMBL" id="CAJB01000074">
    <property type="protein sequence ID" value="CCH77116.1"/>
    <property type="molecule type" value="Genomic_DNA"/>
</dbReference>
<keyword evidence="2" id="KW-1185">Reference proteome</keyword>
<dbReference type="STRING" id="1194083.BN12_1650005"/>
<gene>
    <name evidence="1" type="ORF">BN12_1650005</name>
</gene>
<protein>
    <submittedName>
        <fullName evidence="1">Uncharacterized protein</fullName>
    </submittedName>
</protein>
<evidence type="ECO:0000313" key="1">
    <source>
        <dbReference type="EMBL" id="CCH77116.1"/>
    </source>
</evidence>
<dbReference type="InterPro" id="IPR015943">
    <property type="entry name" value="WD40/YVTN_repeat-like_dom_sf"/>
</dbReference>
<organism evidence="1 2">
    <name type="scientific">Nostocoides japonicum T1-X7</name>
    <dbReference type="NCBI Taxonomy" id="1194083"/>
    <lineage>
        <taxon>Bacteria</taxon>
        <taxon>Bacillati</taxon>
        <taxon>Actinomycetota</taxon>
        <taxon>Actinomycetes</taxon>
        <taxon>Micrococcales</taxon>
        <taxon>Intrasporangiaceae</taxon>
        <taxon>Nostocoides</taxon>
    </lineage>
</organism>
<accession>A0A077LUD4</accession>
<dbReference type="SUPFAM" id="SSF50969">
    <property type="entry name" value="YVTN repeat-like/Quinoprotein amine dehydrogenase"/>
    <property type="match status" value="1"/>
</dbReference>
<dbReference type="InterPro" id="IPR011044">
    <property type="entry name" value="Quino_amine_DH_bsu"/>
</dbReference>
<evidence type="ECO:0000313" key="2">
    <source>
        <dbReference type="Proteomes" id="UP000035721"/>
    </source>
</evidence>
<sequence>MAPVASALTTPDVALGASSSSSASTMLSVLHTHTLAHTAVSITSGSGPVYAANDRGIAEISPWRGTVMRFVARIGAFGAQDVAVDDATGEVFATGVSDDRLYRVDPRTGTVSRSAPQSSLLGSVAVDPLRHRVLATLDTGLVAFDSRTLRVLWTVQVDGFPSDLAVDTSEGTALLATRDSAIIEVTVRGAVLPGLGLPDTALRVATDPARDTDYVGTYGGVDVIRHGRYVRTVAVRGDVADLTVDPTTGHAYAVGTVDGAIGHGYLTELDAAHPRRLAQLRLAGGAIVVGRSAGHIFVGAYPSWRTAPTLYTVGG</sequence>
<proteinExistence type="predicted"/>
<dbReference type="Gene3D" id="2.130.10.10">
    <property type="entry name" value="YVTN repeat-like/Quinoprotein amine dehydrogenase"/>
    <property type="match status" value="1"/>
</dbReference>
<dbReference type="Proteomes" id="UP000035721">
    <property type="component" value="Unassembled WGS sequence"/>
</dbReference>
<comment type="caution">
    <text evidence="1">The sequence shown here is derived from an EMBL/GenBank/DDBJ whole genome shotgun (WGS) entry which is preliminary data.</text>
</comment>